<feature type="compositionally biased region" description="Basic and acidic residues" evidence="1">
    <location>
        <begin position="649"/>
        <end position="667"/>
    </location>
</feature>
<dbReference type="OrthoDB" id="10652171at2759"/>
<feature type="compositionally biased region" description="Basic residues" evidence="1">
    <location>
        <begin position="423"/>
        <end position="444"/>
    </location>
</feature>
<name>A0A7R8CJ48_LEPSM</name>
<protein>
    <submittedName>
        <fullName evidence="2">(salmon louse) hypothetical protein</fullName>
    </submittedName>
</protein>
<dbReference type="Proteomes" id="UP000675881">
    <property type="component" value="Chromosome 14"/>
</dbReference>
<feature type="compositionally biased region" description="Basic and acidic residues" evidence="1">
    <location>
        <begin position="373"/>
        <end position="389"/>
    </location>
</feature>
<feature type="compositionally biased region" description="Polar residues" evidence="1">
    <location>
        <begin position="345"/>
        <end position="371"/>
    </location>
</feature>
<accession>A0A7R8CJ48</accession>
<evidence type="ECO:0000313" key="2">
    <source>
        <dbReference type="EMBL" id="CAF2837294.1"/>
    </source>
</evidence>
<dbReference type="AlphaFoldDB" id="A0A7R8CJ48"/>
<organism evidence="2 3">
    <name type="scientific">Lepeophtheirus salmonis</name>
    <name type="common">Salmon louse</name>
    <name type="synonym">Caligus salmonis</name>
    <dbReference type="NCBI Taxonomy" id="72036"/>
    <lineage>
        <taxon>Eukaryota</taxon>
        <taxon>Metazoa</taxon>
        <taxon>Ecdysozoa</taxon>
        <taxon>Arthropoda</taxon>
        <taxon>Crustacea</taxon>
        <taxon>Multicrustacea</taxon>
        <taxon>Hexanauplia</taxon>
        <taxon>Copepoda</taxon>
        <taxon>Siphonostomatoida</taxon>
        <taxon>Caligidae</taxon>
        <taxon>Lepeophtheirus</taxon>
    </lineage>
</organism>
<feature type="compositionally biased region" description="Polar residues" evidence="1">
    <location>
        <begin position="630"/>
        <end position="640"/>
    </location>
</feature>
<feature type="compositionally biased region" description="Polar residues" evidence="1">
    <location>
        <begin position="499"/>
        <end position="510"/>
    </location>
</feature>
<evidence type="ECO:0000256" key="1">
    <source>
        <dbReference type="SAM" id="MobiDB-lite"/>
    </source>
</evidence>
<dbReference type="EMBL" id="HG994593">
    <property type="protein sequence ID" value="CAF2837294.1"/>
    <property type="molecule type" value="Genomic_DNA"/>
</dbReference>
<gene>
    <name evidence="2" type="ORF">LSAA_4692</name>
</gene>
<feature type="compositionally biased region" description="Basic and acidic residues" evidence="1">
    <location>
        <begin position="614"/>
        <end position="629"/>
    </location>
</feature>
<feature type="compositionally biased region" description="Basic and acidic residues" evidence="1">
    <location>
        <begin position="715"/>
        <end position="725"/>
    </location>
</feature>
<feature type="compositionally biased region" description="Polar residues" evidence="1">
    <location>
        <begin position="567"/>
        <end position="581"/>
    </location>
</feature>
<keyword evidence="3" id="KW-1185">Reference proteome</keyword>
<proteinExistence type="predicted"/>
<reference evidence="2" key="1">
    <citation type="submission" date="2021-02" db="EMBL/GenBank/DDBJ databases">
        <authorList>
            <person name="Bekaert M."/>
        </authorList>
    </citation>
    <scope>NUCLEOTIDE SEQUENCE</scope>
    <source>
        <strain evidence="2">IoA-00</strain>
    </source>
</reference>
<sequence length="865" mass="99479">MTLPPLGSTLVMGSSAPSLSTNEPFVTGYNYKQSKLHDNIMSSSIENRFPNENEYESNYFPTTFCSSTLGSIPDINPTTGLRKVLGSNRSIEAYYRHLERFQVPRTTSWTNLRALLNSDKNNNFENNSVMPIGCKNPPRILKPIRLVEHNRDRSMWLFGNPWSLTEPKVLQERPLLHGEEKDSLGSIEYLNTESFVPLNATFKGIYFDLSTILNSLKKNRFHNENKWDINEKRPATTFHNQFNRYSVVPPFTPSKKLKKHKEDKLKKSGDKVGDKKLFMDSIDTIENVFINFLNDNMELNYSSKPHQSPIDTSFERDQNNNQQTHTHSDDEEMNTEPYKPELRKSTSINNLSNDIDKGITSTNPETGIESTSSEEKNVSSDEHKGDKTEIQSIKTSEKEDDSNSSPVKDTGALSTEPKSDKSKVHKRRQYRRSKKENQKMKTRGKSNSFPQKKRLSRRDTENNNDQAPKISRNKSYDDGKTRMNNEKVKSKEDRKAKRTSSLPGNKTRQVVNKWYTEESESSKSNKKHRHVSNNALSPKKQNKDSHNRVSTTKNRPDLNTYKMNRADSISSTLEKNNINTKNSRKLRRKEKLNQISTDGSSEEIESNITSSKGWESKKTSVSDKEDDSTPKNSFVTSGSSDELDLLNSCEKREKDDAQEVLDNKDEINDVTTFQISPLIKSKDQDSHEEEELNKNNIESRSLEVHDMEEEASPTQEKKDGEKMSPSDDNESVPTPSSPNIRKKRQIVLRLLGKFKEHFNSKRMVLFKMKSFDETAFKKSIKNLCDEIANKKILNTTDKETTIPESLLPMAFNKRPSFNFSYQEEPKFESNGVVVNAYRTPKKTSSALSILRRKREMMYKMKSRYL</sequence>
<feature type="region of interest" description="Disordered" evidence="1">
    <location>
        <begin position="303"/>
        <end position="741"/>
    </location>
</feature>
<feature type="compositionally biased region" description="Basic and acidic residues" evidence="1">
    <location>
        <begin position="474"/>
        <end position="495"/>
    </location>
</feature>
<evidence type="ECO:0000313" key="3">
    <source>
        <dbReference type="Proteomes" id="UP000675881"/>
    </source>
</evidence>